<feature type="transmembrane region" description="Helical" evidence="11">
    <location>
        <begin position="158"/>
        <end position="179"/>
    </location>
</feature>
<dbReference type="GO" id="GO:0015271">
    <property type="term" value="F:outward rectifier potassium channel activity"/>
    <property type="evidence" value="ECO:0007669"/>
    <property type="project" value="TreeGrafter"/>
</dbReference>
<feature type="transmembrane region" description="Helical" evidence="11">
    <location>
        <begin position="462"/>
        <end position="479"/>
    </location>
</feature>
<comment type="similarity">
    <text evidence="8">Belongs to the two pore domain potassium channel (TC 1.A.1.8) family.</text>
</comment>
<feature type="coiled-coil region" evidence="9">
    <location>
        <begin position="324"/>
        <end position="361"/>
    </location>
</feature>
<evidence type="ECO:0000256" key="5">
    <source>
        <dbReference type="ARBA" id="ARBA00023065"/>
    </source>
</evidence>
<feature type="domain" description="Potassium channel" evidence="12">
    <location>
        <begin position="442"/>
        <end position="514"/>
    </location>
</feature>
<evidence type="ECO:0000256" key="6">
    <source>
        <dbReference type="ARBA" id="ARBA00023136"/>
    </source>
</evidence>
<evidence type="ECO:0000313" key="14">
    <source>
        <dbReference type="Proteomes" id="UP000245383"/>
    </source>
</evidence>
<feature type="domain" description="Potassium channel" evidence="12">
    <location>
        <begin position="268"/>
        <end position="324"/>
    </location>
</feature>
<comment type="subcellular location">
    <subcellularLocation>
        <location evidence="1">Membrane</location>
        <topology evidence="1">Multi-pass membrane protein</topology>
    </subcellularLocation>
</comment>
<dbReference type="GO" id="GO:0005886">
    <property type="term" value="C:plasma membrane"/>
    <property type="evidence" value="ECO:0007669"/>
    <property type="project" value="TreeGrafter"/>
</dbReference>
<dbReference type="InterPro" id="IPR003280">
    <property type="entry name" value="2pore_dom_K_chnl"/>
</dbReference>
<dbReference type="Proteomes" id="UP000245383">
    <property type="component" value="Unassembled WGS sequence"/>
</dbReference>
<accession>A0A2T9YWY0</accession>
<name>A0A2T9YWY0_9FUNG</name>
<evidence type="ECO:0000256" key="9">
    <source>
        <dbReference type="SAM" id="Coils"/>
    </source>
</evidence>
<dbReference type="PRINTS" id="PR01333">
    <property type="entry name" value="2POREKCHANEL"/>
</dbReference>
<protein>
    <recommendedName>
        <fullName evidence="12">Potassium channel domain-containing protein</fullName>
    </recommendedName>
</protein>
<dbReference type="EMBL" id="MBFR01000023">
    <property type="protein sequence ID" value="PVU96837.1"/>
    <property type="molecule type" value="Genomic_DNA"/>
</dbReference>
<keyword evidence="2 8" id="KW-0813">Transport</keyword>
<feature type="compositionally biased region" description="Basic and acidic residues" evidence="10">
    <location>
        <begin position="75"/>
        <end position="84"/>
    </location>
</feature>
<feature type="transmembrane region" description="Helical" evidence="11">
    <location>
        <begin position="117"/>
        <end position="138"/>
    </location>
</feature>
<feature type="transmembrane region" description="Helical" evidence="11">
    <location>
        <begin position="207"/>
        <end position="226"/>
    </location>
</feature>
<dbReference type="OrthoDB" id="297496at2759"/>
<feature type="region of interest" description="Disordered" evidence="10">
    <location>
        <begin position="22"/>
        <end position="108"/>
    </location>
</feature>
<evidence type="ECO:0000256" key="11">
    <source>
        <dbReference type="SAM" id="Phobius"/>
    </source>
</evidence>
<feature type="transmembrane region" description="Helical" evidence="11">
    <location>
        <begin position="435"/>
        <end position="456"/>
    </location>
</feature>
<dbReference type="PANTHER" id="PTHR11003:SF291">
    <property type="entry name" value="IP11374P"/>
    <property type="match status" value="1"/>
</dbReference>
<dbReference type="PANTHER" id="PTHR11003">
    <property type="entry name" value="POTASSIUM CHANNEL, SUBFAMILY K"/>
    <property type="match status" value="1"/>
</dbReference>
<evidence type="ECO:0000256" key="4">
    <source>
        <dbReference type="ARBA" id="ARBA00022989"/>
    </source>
</evidence>
<feature type="transmembrane region" description="Helical" evidence="11">
    <location>
        <begin position="491"/>
        <end position="512"/>
    </location>
</feature>
<evidence type="ECO:0000256" key="8">
    <source>
        <dbReference type="RuleBase" id="RU003857"/>
    </source>
</evidence>
<keyword evidence="4 11" id="KW-1133">Transmembrane helix</keyword>
<dbReference type="Gene3D" id="1.10.287.70">
    <property type="match status" value="2"/>
</dbReference>
<dbReference type="SUPFAM" id="SSF81324">
    <property type="entry name" value="Voltage-gated potassium channels"/>
    <property type="match status" value="2"/>
</dbReference>
<sequence length="584" mass="67657">MKESNNLNHSIVINIYENIEAGPQNTNKTPTRKNSIKFNEKNEQLDYVDSPSNIRRRKVSAKSASSTPSNNILTDSKRYIKKNSETSSIRSMNSTSSNLNSHQKSTHSQDAPEDYRWIAFLVGYLMTITILMDGMFLNSPWYVGVDQDDNKGTDQYKFLSTLHISLFLCLIISTLSFILRCLNFDVYLTTLSCIFFSTINGNDFVGLIYAFSLSVFISVLLIYEVISTKDFKHKGSGMTRSQMKMLSSLQAVYIWSLVESVVLMIALKRPFYEGVYISFVTITTIGFGDLYPQTYITKIFTSFWFIIGIFLTTIYLLYTREVVVQVFTDRYEKKIEEIEKIKKQLNEFKDQQELFEHLEKEMIKKSQYTIKGIYRRAIRFGSNKFSQKEINSAKKHSIRKFHRKEIKLRHKIKTVLDFHNDHSYEATAKRMNIHFCYVFIICMVLFFTVATIFYLIERDHWVYGDAVWFCFVAFTTIGYGDTVLKKKLSLVIFNFVILIAVSIFAAMIGLAVDRFQLYMDHVIDSKKDTIDFYPQKILGQIVSGLTPSDLPDLSIFSKPAKKREKKISKGSIITQEYNSNQLKA</sequence>
<dbReference type="Pfam" id="PF07885">
    <property type="entry name" value="Ion_trans_2"/>
    <property type="match status" value="2"/>
</dbReference>
<gene>
    <name evidence="13" type="ORF">BB561_000934</name>
</gene>
<dbReference type="AlphaFoldDB" id="A0A2T9YWY0"/>
<evidence type="ECO:0000259" key="12">
    <source>
        <dbReference type="Pfam" id="PF07885"/>
    </source>
</evidence>
<evidence type="ECO:0000256" key="7">
    <source>
        <dbReference type="ARBA" id="ARBA00023303"/>
    </source>
</evidence>
<keyword evidence="9" id="KW-0175">Coiled coil</keyword>
<evidence type="ECO:0000313" key="13">
    <source>
        <dbReference type="EMBL" id="PVU96837.1"/>
    </source>
</evidence>
<feature type="compositionally biased region" description="Polar residues" evidence="10">
    <location>
        <begin position="99"/>
        <end position="108"/>
    </location>
</feature>
<evidence type="ECO:0000256" key="2">
    <source>
        <dbReference type="ARBA" id="ARBA00022448"/>
    </source>
</evidence>
<dbReference type="GO" id="GO:0030322">
    <property type="term" value="P:stabilization of membrane potential"/>
    <property type="evidence" value="ECO:0007669"/>
    <property type="project" value="TreeGrafter"/>
</dbReference>
<reference evidence="13 14" key="1">
    <citation type="journal article" date="2018" name="MBio">
        <title>Comparative Genomics Reveals the Core Gene Toolbox for the Fungus-Insect Symbiosis.</title>
        <authorList>
            <person name="Wang Y."/>
            <person name="Stata M."/>
            <person name="Wang W."/>
            <person name="Stajich J.E."/>
            <person name="White M.M."/>
            <person name="Moncalvo J.M."/>
        </authorList>
    </citation>
    <scope>NUCLEOTIDE SEQUENCE [LARGE SCALE GENOMIC DNA]</scope>
    <source>
        <strain evidence="13 14">SWE-8-4</strain>
    </source>
</reference>
<proteinExistence type="inferred from homology"/>
<keyword evidence="7 8" id="KW-0407">Ion channel</keyword>
<keyword evidence="3 8" id="KW-0812">Transmembrane</keyword>
<evidence type="ECO:0000256" key="10">
    <source>
        <dbReference type="SAM" id="MobiDB-lite"/>
    </source>
</evidence>
<organism evidence="13 14">
    <name type="scientific">Smittium simulii</name>
    <dbReference type="NCBI Taxonomy" id="133385"/>
    <lineage>
        <taxon>Eukaryota</taxon>
        <taxon>Fungi</taxon>
        <taxon>Fungi incertae sedis</taxon>
        <taxon>Zoopagomycota</taxon>
        <taxon>Kickxellomycotina</taxon>
        <taxon>Harpellomycetes</taxon>
        <taxon>Harpellales</taxon>
        <taxon>Legeriomycetaceae</taxon>
        <taxon>Smittium</taxon>
    </lineage>
</organism>
<keyword evidence="14" id="KW-1185">Reference proteome</keyword>
<evidence type="ECO:0000256" key="3">
    <source>
        <dbReference type="ARBA" id="ARBA00022692"/>
    </source>
</evidence>
<dbReference type="InterPro" id="IPR013099">
    <property type="entry name" value="K_chnl_dom"/>
</dbReference>
<feature type="compositionally biased region" description="Low complexity" evidence="10">
    <location>
        <begin position="85"/>
        <end position="98"/>
    </location>
</feature>
<comment type="caution">
    <text evidence="13">The sequence shown here is derived from an EMBL/GenBank/DDBJ whole genome shotgun (WGS) entry which is preliminary data.</text>
</comment>
<evidence type="ECO:0000256" key="1">
    <source>
        <dbReference type="ARBA" id="ARBA00004141"/>
    </source>
</evidence>
<keyword evidence="5 8" id="KW-0406">Ion transport</keyword>
<dbReference type="GO" id="GO:0022841">
    <property type="term" value="F:potassium ion leak channel activity"/>
    <property type="evidence" value="ECO:0007669"/>
    <property type="project" value="TreeGrafter"/>
</dbReference>
<keyword evidence="6 11" id="KW-0472">Membrane</keyword>
<feature type="transmembrane region" description="Helical" evidence="11">
    <location>
        <begin position="299"/>
        <end position="318"/>
    </location>
</feature>
<feature type="transmembrane region" description="Helical" evidence="11">
    <location>
        <begin position="246"/>
        <end position="267"/>
    </location>
</feature>